<accession>A0A7W9A213</accession>
<evidence type="ECO:0000256" key="4">
    <source>
        <dbReference type="SAM" id="SignalP"/>
    </source>
</evidence>
<dbReference type="OrthoDB" id="9796814at2"/>
<dbReference type="InterPro" id="IPR014756">
    <property type="entry name" value="Ig_E-set"/>
</dbReference>
<sequence length="145" mass="14995">MRKIMPTVAMTLALMVPTFAQAVEACCCCEQDPPGAQAGHDAHDAHAADPDHAAHDVVTSPADGAMTDGSPDWFTATFPHAMTLKTVTVTAEGRDAVAVPVAAAAATTRVSADLPTLAPGNYVLNWTAEGADGHEMTGAVRFMVH</sequence>
<name>A0A7W9A213_9CAUL</name>
<evidence type="ECO:0000313" key="6">
    <source>
        <dbReference type="EMBL" id="MBB5659939.1"/>
    </source>
</evidence>
<keyword evidence="7" id="KW-1185">Reference proteome</keyword>
<feature type="signal peptide" evidence="4">
    <location>
        <begin position="1"/>
        <end position="22"/>
    </location>
</feature>
<feature type="compositionally biased region" description="Basic and acidic residues" evidence="3">
    <location>
        <begin position="40"/>
        <end position="55"/>
    </location>
</feature>
<feature type="region of interest" description="Disordered" evidence="3">
    <location>
        <begin position="34"/>
        <end position="60"/>
    </location>
</feature>
<dbReference type="Pfam" id="PF04234">
    <property type="entry name" value="CopC"/>
    <property type="match status" value="1"/>
</dbReference>
<proteinExistence type="predicted"/>
<dbReference type="RefSeq" id="WP_123287371.1">
    <property type="nucleotide sequence ID" value="NZ_JACIJB010000001.1"/>
</dbReference>
<dbReference type="EMBL" id="JACIJB010000001">
    <property type="protein sequence ID" value="MBB5659939.1"/>
    <property type="molecule type" value="Genomic_DNA"/>
</dbReference>
<dbReference type="GO" id="GO:0046688">
    <property type="term" value="P:response to copper ion"/>
    <property type="evidence" value="ECO:0007669"/>
    <property type="project" value="InterPro"/>
</dbReference>
<organism evidence="6 7">
    <name type="scientific">Brevundimonas halotolerans</name>
    <dbReference type="NCBI Taxonomy" id="69670"/>
    <lineage>
        <taxon>Bacteria</taxon>
        <taxon>Pseudomonadati</taxon>
        <taxon>Pseudomonadota</taxon>
        <taxon>Alphaproteobacteria</taxon>
        <taxon>Caulobacterales</taxon>
        <taxon>Caulobacteraceae</taxon>
        <taxon>Brevundimonas</taxon>
    </lineage>
</organism>
<dbReference type="GO" id="GO:0042597">
    <property type="term" value="C:periplasmic space"/>
    <property type="evidence" value="ECO:0007669"/>
    <property type="project" value="InterPro"/>
</dbReference>
<feature type="chain" id="PRO_5031010160" description="CopC domain-containing protein" evidence="4">
    <location>
        <begin position="23"/>
        <end position="145"/>
    </location>
</feature>
<evidence type="ECO:0000256" key="3">
    <source>
        <dbReference type="SAM" id="MobiDB-lite"/>
    </source>
</evidence>
<reference evidence="6 7" key="1">
    <citation type="submission" date="2020-08" db="EMBL/GenBank/DDBJ databases">
        <title>Genomic Encyclopedia of Type Strains, Phase IV (KMG-IV): sequencing the most valuable type-strain genomes for metagenomic binning, comparative biology and taxonomic classification.</title>
        <authorList>
            <person name="Goeker M."/>
        </authorList>
    </citation>
    <scope>NUCLEOTIDE SEQUENCE [LARGE SCALE GENOMIC DNA]</scope>
    <source>
        <strain evidence="6 7">DSM 24448</strain>
    </source>
</reference>
<dbReference type="GO" id="GO:0005507">
    <property type="term" value="F:copper ion binding"/>
    <property type="evidence" value="ECO:0007669"/>
    <property type="project" value="InterPro"/>
</dbReference>
<keyword evidence="2" id="KW-0186">Copper</keyword>
<dbReference type="InterPro" id="IPR007348">
    <property type="entry name" value="CopC_dom"/>
</dbReference>
<evidence type="ECO:0000313" key="7">
    <source>
        <dbReference type="Proteomes" id="UP000548978"/>
    </source>
</evidence>
<evidence type="ECO:0000259" key="5">
    <source>
        <dbReference type="Pfam" id="PF04234"/>
    </source>
</evidence>
<dbReference type="Proteomes" id="UP000548978">
    <property type="component" value="Unassembled WGS sequence"/>
</dbReference>
<dbReference type="InterPro" id="IPR014755">
    <property type="entry name" value="Cu-Rt/internalin_Ig-like"/>
</dbReference>
<dbReference type="Gene3D" id="2.60.40.1220">
    <property type="match status" value="1"/>
</dbReference>
<evidence type="ECO:0000256" key="1">
    <source>
        <dbReference type="ARBA" id="ARBA00022729"/>
    </source>
</evidence>
<dbReference type="SUPFAM" id="SSF81296">
    <property type="entry name" value="E set domains"/>
    <property type="match status" value="1"/>
</dbReference>
<feature type="domain" description="CopC" evidence="5">
    <location>
        <begin position="57"/>
        <end position="144"/>
    </location>
</feature>
<evidence type="ECO:0000256" key="2">
    <source>
        <dbReference type="ARBA" id="ARBA00023008"/>
    </source>
</evidence>
<gene>
    <name evidence="6" type="ORF">FHS65_000657</name>
</gene>
<dbReference type="AlphaFoldDB" id="A0A7W9A213"/>
<keyword evidence="1 4" id="KW-0732">Signal</keyword>
<comment type="caution">
    <text evidence="6">The sequence shown here is derived from an EMBL/GenBank/DDBJ whole genome shotgun (WGS) entry which is preliminary data.</text>
</comment>
<protein>
    <recommendedName>
        <fullName evidence="5">CopC domain-containing protein</fullName>
    </recommendedName>
</protein>